<keyword evidence="1" id="KW-0472">Membrane</keyword>
<accession>A0A7Y0Q1T2</accession>
<protein>
    <recommendedName>
        <fullName evidence="4">DoxX family protein</fullName>
    </recommendedName>
</protein>
<feature type="transmembrane region" description="Helical" evidence="1">
    <location>
        <begin position="12"/>
        <end position="30"/>
    </location>
</feature>
<dbReference type="PANTHER" id="PTHR39157:SF1">
    <property type="entry name" value="DOXX FAMILY PROTEIN"/>
    <property type="match status" value="1"/>
</dbReference>
<keyword evidence="1" id="KW-1133">Transmembrane helix</keyword>
<feature type="transmembrane region" description="Helical" evidence="1">
    <location>
        <begin position="98"/>
        <end position="120"/>
    </location>
</feature>
<feature type="transmembrane region" description="Helical" evidence="1">
    <location>
        <begin position="70"/>
        <end position="91"/>
    </location>
</feature>
<comment type="caution">
    <text evidence="2">The sequence shown here is derived from an EMBL/GenBank/DDBJ whole genome shotgun (WGS) entry which is preliminary data.</text>
</comment>
<sequence length="192" mass="20469">MVNALRHPYVKPVWAILRIGLGYIWLNAALEKLGAFPVYVGAKAGTAVTGYLQGALAQSSGAHAQVTAEWAWLVHVLFLPTAGFWSIVVTFGELACGIGLILGVFTGTALIGALVMNLAYMLSGSATVNPAMFTLEVIMLAIGPAVAYWGLDHWAFHDWAGRRLLFHPAPNIPKAANSHPEIPAPSSPRRTA</sequence>
<evidence type="ECO:0000313" key="3">
    <source>
        <dbReference type="Proteomes" id="UP000533476"/>
    </source>
</evidence>
<proteinExistence type="predicted"/>
<evidence type="ECO:0000313" key="2">
    <source>
        <dbReference type="EMBL" id="NMP21650.1"/>
    </source>
</evidence>
<keyword evidence="1" id="KW-0812">Transmembrane</keyword>
<dbReference type="PANTHER" id="PTHR39157">
    <property type="entry name" value="INTEGRAL MEMBRANE PROTEIN-RELATED"/>
    <property type="match status" value="1"/>
</dbReference>
<dbReference type="AlphaFoldDB" id="A0A7Y0Q1T2"/>
<keyword evidence="3" id="KW-1185">Reference proteome</keyword>
<evidence type="ECO:0008006" key="4">
    <source>
        <dbReference type="Google" id="ProtNLM"/>
    </source>
</evidence>
<name>A0A7Y0Q1T2_9FIRM</name>
<reference evidence="2 3" key="1">
    <citation type="submission" date="2020-04" db="EMBL/GenBank/DDBJ databases">
        <authorList>
            <person name="Zhang R."/>
            <person name="Schippers A."/>
        </authorList>
    </citation>
    <scope>NUCLEOTIDE SEQUENCE [LARGE SCALE GENOMIC DNA]</scope>
    <source>
        <strain evidence="2 3">DSM 109850</strain>
    </source>
</reference>
<organism evidence="2 3">
    <name type="scientific">Sulfobacillus harzensis</name>
    <dbReference type="NCBI Taxonomy" id="2729629"/>
    <lineage>
        <taxon>Bacteria</taxon>
        <taxon>Bacillati</taxon>
        <taxon>Bacillota</taxon>
        <taxon>Clostridia</taxon>
        <taxon>Eubacteriales</taxon>
        <taxon>Clostridiales Family XVII. Incertae Sedis</taxon>
        <taxon>Sulfobacillus</taxon>
    </lineage>
</organism>
<evidence type="ECO:0000256" key="1">
    <source>
        <dbReference type="SAM" id="Phobius"/>
    </source>
</evidence>
<gene>
    <name evidence="2" type="ORF">HIJ39_04680</name>
</gene>
<dbReference type="RefSeq" id="WP_169097213.1">
    <property type="nucleotide sequence ID" value="NZ_JABBVZ010000010.1"/>
</dbReference>
<feature type="transmembrane region" description="Helical" evidence="1">
    <location>
        <begin position="132"/>
        <end position="151"/>
    </location>
</feature>
<dbReference type="Proteomes" id="UP000533476">
    <property type="component" value="Unassembled WGS sequence"/>
</dbReference>
<dbReference type="EMBL" id="JABBVZ010000010">
    <property type="protein sequence ID" value="NMP21650.1"/>
    <property type="molecule type" value="Genomic_DNA"/>
</dbReference>